<dbReference type="RefSeq" id="WP_386375981.1">
    <property type="nucleotide sequence ID" value="NZ_JBHUMP010000030.1"/>
</dbReference>
<organism evidence="2 3">
    <name type="scientific">Sulfitobacter aestuarii</name>
    <dbReference type="NCBI Taxonomy" id="2161676"/>
    <lineage>
        <taxon>Bacteria</taxon>
        <taxon>Pseudomonadati</taxon>
        <taxon>Pseudomonadota</taxon>
        <taxon>Alphaproteobacteria</taxon>
        <taxon>Rhodobacterales</taxon>
        <taxon>Roseobacteraceae</taxon>
        <taxon>Sulfitobacter</taxon>
    </lineage>
</organism>
<dbReference type="InterPro" id="IPR007024">
    <property type="entry name" value="BLUF_domain"/>
</dbReference>
<dbReference type="Pfam" id="PF04940">
    <property type="entry name" value="BLUF"/>
    <property type="match status" value="1"/>
</dbReference>
<proteinExistence type="predicted"/>
<sequence length="139" mass="15354">MHFLIYTSTSRHLMAQSALASLLEQSRLRNAADEVTGMLLYKGGSFMQVLEGEKGVIFATFARIGADARHKDVTLLRDRKIEARSFAGWSMGFRAVDDSDLAGRPGYAELGGALFDGAALVERPHVALKLLRSFHRNTR</sequence>
<protein>
    <submittedName>
        <fullName evidence="2">BLUF domain-containing protein</fullName>
    </submittedName>
</protein>
<keyword evidence="3" id="KW-1185">Reference proteome</keyword>
<dbReference type="Gene3D" id="3.30.70.100">
    <property type="match status" value="1"/>
</dbReference>
<dbReference type="EMBL" id="JBHUMP010000030">
    <property type="protein sequence ID" value="MFD2741554.1"/>
    <property type="molecule type" value="Genomic_DNA"/>
</dbReference>
<feature type="domain" description="BLUF" evidence="1">
    <location>
        <begin position="1"/>
        <end position="92"/>
    </location>
</feature>
<reference evidence="3" key="1">
    <citation type="journal article" date="2019" name="Int. J. Syst. Evol. Microbiol.">
        <title>The Global Catalogue of Microorganisms (GCM) 10K type strain sequencing project: providing services to taxonomists for standard genome sequencing and annotation.</title>
        <authorList>
            <consortium name="The Broad Institute Genomics Platform"/>
            <consortium name="The Broad Institute Genome Sequencing Center for Infectious Disease"/>
            <person name="Wu L."/>
            <person name="Ma J."/>
        </authorList>
    </citation>
    <scope>NUCLEOTIDE SEQUENCE [LARGE SCALE GENOMIC DNA]</scope>
    <source>
        <strain evidence="3">TISTR 2562</strain>
    </source>
</reference>
<evidence type="ECO:0000313" key="2">
    <source>
        <dbReference type="EMBL" id="MFD2741554.1"/>
    </source>
</evidence>
<accession>A0ABW5U6V0</accession>
<dbReference type="Proteomes" id="UP001597474">
    <property type="component" value="Unassembled WGS sequence"/>
</dbReference>
<evidence type="ECO:0000259" key="1">
    <source>
        <dbReference type="PROSITE" id="PS50925"/>
    </source>
</evidence>
<dbReference type="PROSITE" id="PS50925">
    <property type="entry name" value="BLUF"/>
    <property type="match status" value="1"/>
</dbReference>
<dbReference type="InterPro" id="IPR036046">
    <property type="entry name" value="Acylphosphatase-like_dom_sf"/>
</dbReference>
<name>A0ABW5U6V0_9RHOB</name>
<gene>
    <name evidence="2" type="ORF">ACFSUD_18460</name>
</gene>
<dbReference type="SMART" id="SM01034">
    <property type="entry name" value="BLUF"/>
    <property type="match status" value="1"/>
</dbReference>
<dbReference type="SUPFAM" id="SSF54975">
    <property type="entry name" value="Acylphosphatase/BLUF domain-like"/>
    <property type="match status" value="1"/>
</dbReference>
<comment type="caution">
    <text evidence="2">The sequence shown here is derived from an EMBL/GenBank/DDBJ whole genome shotgun (WGS) entry which is preliminary data.</text>
</comment>
<evidence type="ECO:0000313" key="3">
    <source>
        <dbReference type="Proteomes" id="UP001597474"/>
    </source>
</evidence>